<dbReference type="Pfam" id="PF00219">
    <property type="entry name" value="IGFBP"/>
    <property type="match status" value="1"/>
</dbReference>
<dbReference type="SMART" id="SM00121">
    <property type="entry name" value="IB"/>
    <property type="match status" value="1"/>
</dbReference>
<sequence length="261" mass="28323">MSQKTAVRTGSGLWFVAFTSPRQVVAKARSLCKTRAVVQNVFANMKLFLLSLLLVAWAVDRALATTKSGKKGAKRTQVSKRSCQTCELSKCPPVPHEGCPQGALKDHCDCCQVCAHVEGESCGGRHGKYGRCASGYQCQRPEKEVEQRRAKGVCTCKAAYPVCGSDGVTYSTTCDLLAASHRSEDQGHGTILQASKGLCEKGPSFVTRPREVWNITGGQIFLTCEVIGVPTPLITWVKVSVNSKMQSKIFVCELCLESFHS</sequence>
<keyword evidence="6" id="KW-0812">Transmembrane</keyword>
<dbReference type="Gene3D" id="3.30.60.30">
    <property type="match status" value="1"/>
</dbReference>
<keyword evidence="4" id="KW-1015">Disulfide bond</keyword>
<reference evidence="10" key="1">
    <citation type="submission" date="2025-05" db="UniProtKB">
        <authorList>
            <consortium name="Ensembl"/>
        </authorList>
    </citation>
    <scope>IDENTIFICATION</scope>
</reference>
<evidence type="ECO:0000256" key="4">
    <source>
        <dbReference type="ARBA" id="ARBA00023157"/>
    </source>
</evidence>
<dbReference type="Ensembl" id="ENSEBUT00000020855.1">
    <property type="protein sequence ID" value="ENSEBUP00000020280.1"/>
    <property type="gene ID" value="ENSEBUG00000012587.1"/>
</dbReference>
<keyword evidence="2" id="KW-0964">Secreted</keyword>
<keyword evidence="5" id="KW-0393">Immunoglobulin domain</keyword>
<dbReference type="GO" id="GO:0001558">
    <property type="term" value="P:regulation of cell growth"/>
    <property type="evidence" value="ECO:0007669"/>
    <property type="project" value="InterPro"/>
</dbReference>
<evidence type="ECO:0000313" key="10">
    <source>
        <dbReference type="Ensembl" id="ENSEBUP00000020280.1"/>
    </source>
</evidence>
<organism evidence="10 11">
    <name type="scientific">Eptatretus burgeri</name>
    <name type="common">Inshore hagfish</name>
    <dbReference type="NCBI Taxonomy" id="7764"/>
    <lineage>
        <taxon>Eukaryota</taxon>
        <taxon>Metazoa</taxon>
        <taxon>Chordata</taxon>
        <taxon>Craniata</taxon>
        <taxon>Vertebrata</taxon>
        <taxon>Cyclostomata</taxon>
        <taxon>Myxini</taxon>
        <taxon>Myxiniformes</taxon>
        <taxon>Myxinidae</taxon>
        <taxon>Eptatretinae</taxon>
        <taxon>Eptatretus</taxon>
    </lineage>
</organism>
<keyword evidence="6" id="KW-1133">Transmembrane helix</keyword>
<dbReference type="PROSITE" id="PS50835">
    <property type="entry name" value="IG_LIKE"/>
    <property type="match status" value="1"/>
</dbReference>
<feature type="domain" description="Kazal-like" evidence="9">
    <location>
        <begin position="133"/>
        <end position="201"/>
    </location>
</feature>
<dbReference type="Ensembl" id="ENSEBUT00000020875.1">
    <property type="protein sequence ID" value="ENSEBUP00000020299.1"/>
    <property type="gene ID" value="ENSEBUG00000012587.1"/>
</dbReference>
<dbReference type="GO" id="GO:0005615">
    <property type="term" value="C:extracellular space"/>
    <property type="evidence" value="ECO:0007669"/>
    <property type="project" value="TreeGrafter"/>
</dbReference>
<name>A0A8C4QV03_EPTBU</name>
<evidence type="ECO:0000256" key="5">
    <source>
        <dbReference type="ARBA" id="ARBA00023319"/>
    </source>
</evidence>
<dbReference type="PROSITE" id="PS51323">
    <property type="entry name" value="IGFBP_N_2"/>
    <property type="match status" value="1"/>
</dbReference>
<accession>A0A8C4QV03</accession>
<dbReference type="Pfam" id="PF07648">
    <property type="entry name" value="Kazal_2"/>
    <property type="match status" value="1"/>
</dbReference>
<dbReference type="InterPro" id="IPR009030">
    <property type="entry name" value="Growth_fac_rcpt_cys_sf"/>
</dbReference>
<dbReference type="CDD" id="cd00104">
    <property type="entry name" value="KAZAL_FS"/>
    <property type="match status" value="1"/>
</dbReference>
<dbReference type="GO" id="GO:0009966">
    <property type="term" value="P:regulation of signal transduction"/>
    <property type="evidence" value="ECO:0007669"/>
    <property type="project" value="TreeGrafter"/>
</dbReference>
<dbReference type="SMART" id="SM00280">
    <property type="entry name" value="KAZAL"/>
    <property type="match status" value="1"/>
</dbReference>
<dbReference type="OMA" id="REVWNIT"/>
<keyword evidence="6" id="KW-0472">Membrane</keyword>
<dbReference type="InterPro" id="IPR002350">
    <property type="entry name" value="Kazal_dom"/>
</dbReference>
<feature type="domain" description="IGFBP N-terminal" evidence="8">
    <location>
        <begin position="79"/>
        <end position="157"/>
    </location>
</feature>
<evidence type="ECO:0000259" key="9">
    <source>
        <dbReference type="PROSITE" id="PS51465"/>
    </source>
</evidence>
<dbReference type="Gene3D" id="2.60.40.10">
    <property type="entry name" value="Immunoglobulins"/>
    <property type="match status" value="1"/>
</dbReference>
<dbReference type="InterPro" id="IPR013783">
    <property type="entry name" value="Ig-like_fold"/>
</dbReference>
<dbReference type="Proteomes" id="UP000694388">
    <property type="component" value="Unplaced"/>
</dbReference>
<keyword evidence="3" id="KW-0732">Signal</keyword>
<dbReference type="PANTHER" id="PTHR14186:SF19">
    <property type="entry name" value="INSULIN-LIKE GROWTH FACTOR-BINDING PROTEIN 7"/>
    <property type="match status" value="1"/>
</dbReference>
<evidence type="ECO:0000259" key="7">
    <source>
        <dbReference type="PROSITE" id="PS50835"/>
    </source>
</evidence>
<evidence type="ECO:0000313" key="11">
    <source>
        <dbReference type="Proteomes" id="UP000694388"/>
    </source>
</evidence>
<dbReference type="InterPro" id="IPR013098">
    <property type="entry name" value="Ig_I-set"/>
</dbReference>
<evidence type="ECO:0000256" key="1">
    <source>
        <dbReference type="ARBA" id="ARBA00004613"/>
    </source>
</evidence>
<evidence type="ECO:0000259" key="8">
    <source>
        <dbReference type="PROSITE" id="PS51323"/>
    </source>
</evidence>
<dbReference type="SUPFAM" id="SSF100895">
    <property type="entry name" value="Kazal-type serine protease inhibitors"/>
    <property type="match status" value="1"/>
</dbReference>
<dbReference type="GO" id="GO:0005520">
    <property type="term" value="F:insulin-like growth factor binding"/>
    <property type="evidence" value="ECO:0007669"/>
    <property type="project" value="InterPro"/>
</dbReference>
<comment type="subcellular location">
    <subcellularLocation>
        <location evidence="1">Secreted</location>
    </subcellularLocation>
</comment>
<proteinExistence type="predicted"/>
<dbReference type="AlphaFoldDB" id="A0A8C4QV03"/>
<dbReference type="SUPFAM" id="SSF57184">
    <property type="entry name" value="Growth factor receptor domain"/>
    <property type="match status" value="1"/>
</dbReference>
<dbReference type="Gene3D" id="4.10.40.20">
    <property type="match status" value="1"/>
</dbReference>
<dbReference type="InterPro" id="IPR011390">
    <property type="entry name" value="IGFBP_rP_mac25"/>
</dbReference>
<dbReference type="PROSITE" id="PS51465">
    <property type="entry name" value="KAZAL_2"/>
    <property type="match status" value="1"/>
</dbReference>
<dbReference type="GeneTree" id="ENSGT00530000063555"/>
<feature type="transmembrane region" description="Helical" evidence="6">
    <location>
        <begin position="42"/>
        <end position="64"/>
    </location>
</feature>
<protein>
    <submittedName>
        <fullName evidence="10">Insulin-like growth factor binding protein 7</fullName>
    </submittedName>
</protein>
<feature type="domain" description="Ig-like" evidence="7">
    <location>
        <begin position="203"/>
        <end position="261"/>
    </location>
</feature>
<keyword evidence="11" id="KW-1185">Reference proteome</keyword>
<dbReference type="InterPro" id="IPR036179">
    <property type="entry name" value="Ig-like_dom_sf"/>
</dbReference>
<dbReference type="InterPro" id="IPR007110">
    <property type="entry name" value="Ig-like_dom"/>
</dbReference>
<dbReference type="Pfam" id="PF07679">
    <property type="entry name" value="I-set"/>
    <property type="match status" value="1"/>
</dbReference>
<evidence type="ECO:0000256" key="3">
    <source>
        <dbReference type="ARBA" id="ARBA00022729"/>
    </source>
</evidence>
<dbReference type="InterPro" id="IPR036058">
    <property type="entry name" value="Kazal_dom_sf"/>
</dbReference>
<evidence type="ECO:0000256" key="2">
    <source>
        <dbReference type="ARBA" id="ARBA00022525"/>
    </source>
</evidence>
<evidence type="ECO:0000256" key="6">
    <source>
        <dbReference type="SAM" id="Phobius"/>
    </source>
</evidence>
<dbReference type="PANTHER" id="PTHR14186">
    <property type="entry name" value="INSULIN-LIKE GROWTH FACTOR BINDING PROTEIN-RELATED"/>
    <property type="match status" value="1"/>
</dbReference>
<dbReference type="InterPro" id="IPR000867">
    <property type="entry name" value="IGFBP-like"/>
</dbReference>
<dbReference type="SUPFAM" id="SSF48726">
    <property type="entry name" value="Immunoglobulin"/>
    <property type="match status" value="1"/>
</dbReference>